<accession>W9W036</accession>
<dbReference type="InterPro" id="IPR000209">
    <property type="entry name" value="Peptidase_S8/S53_dom"/>
</dbReference>
<gene>
    <name evidence="8" type="ORF">D779_0738</name>
</gene>
<dbReference type="Pfam" id="PF13517">
    <property type="entry name" value="FG-GAP_3"/>
    <property type="match status" value="1"/>
</dbReference>
<dbReference type="PROSITE" id="PS51892">
    <property type="entry name" value="SUBTILASE"/>
    <property type="match status" value="1"/>
</dbReference>
<dbReference type="SUPFAM" id="SSF69318">
    <property type="entry name" value="Integrin alpha N-terminal domain"/>
    <property type="match status" value="1"/>
</dbReference>
<evidence type="ECO:0000256" key="1">
    <source>
        <dbReference type="ARBA" id="ARBA00022670"/>
    </source>
</evidence>
<dbReference type="InterPro" id="IPR036852">
    <property type="entry name" value="Peptidase_S8/S53_dom_sf"/>
</dbReference>
<dbReference type="Proteomes" id="UP000019460">
    <property type="component" value="Unassembled WGS sequence"/>
</dbReference>
<feature type="domain" description="Peptidase S8/S53" evidence="7">
    <location>
        <begin position="200"/>
        <end position="505"/>
    </location>
</feature>
<dbReference type="OrthoDB" id="614750at2"/>
<evidence type="ECO:0000256" key="6">
    <source>
        <dbReference type="SAM" id="SignalP"/>
    </source>
</evidence>
<comment type="similarity">
    <text evidence="5">Belongs to the peptidase S8 family.</text>
</comment>
<dbReference type="Gene3D" id="2.130.10.130">
    <property type="entry name" value="Integrin alpha, N-terminal"/>
    <property type="match status" value="2"/>
</dbReference>
<feature type="active site" description="Charge relay system" evidence="5">
    <location>
        <position position="209"/>
    </location>
</feature>
<dbReference type="SUPFAM" id="SSF52743">
    <property type="entry name" value="Subtilisin-like"/>
    <property type="match status" value="1"/>
</dbReference>
<dbReference type="eggNOG" id="COG1404">
    <property type="taxonomic scope" value="Bacteria"/>
</dbReference>
<dbReference type="Gene3D" id="3.40.50.200">
    <property type="entry name" value="Peptidase S8/S53 domain"/>
    <property type="match status" value="1"/>
</dbReference>
<dbReference type="PANTHER" id="PTHR46580:SF2">
    <property type="entry name" value="MAM DOMAIN-CONTAINING PROTEIN"/>
    <property type="match status" value="1"/>
</dbReference>
<feature type="active site" description="Charge relay system" evidence="5">
    <location>
        <position position="469"/>
    </location>
</feature>
<dbReference type="InterPro" id="IPR023828">
    <property type="entry name" value="Peptidase_S8_Ser-AS"/>
</dbReference>
<keyword evidence="3 5" id="KW-0378">Hydrolase</keyword>
<feature type="active site" description="Charge relay system" evidence="5">
    <location>
        <position position="253"/>
    </location>
</feature>
<feature type="chain" id="PRO_5004934242" description="Peptidase S8/S53 domain-containing protein" evidence="6">
    <location>
        <begin position="36"/>
        <end position="834"/>
    </location>
</feature>
<feature type="signal peptide" evidence="6">
    <location>
        <begin position="1"/>
        <end position="35"/>
    </location>
</feature>
<dbReference type="PATRIC" id="fig|1249627.3.peg.1312"/>
<name>W9W036_9GAMM</name>
<comment type="caution">
    <text evidence="8">The sequence shown here is derived from an EMBL/GenBank/DDBJ whole genome shotgun (WGS) entry which is preliminary data.</text>
</comment>
<dbReference type="GO" id="GO:0004252">
    <property type="term" value="F:serine-type endopeptidase activity"/>
    <property type="evidence" value="ECO:0007669"/>
    <property type="project" value="UniProtKB-UniRule"/>
</dbReference>
<sequence length="834" mass="87133">MQRIKRYEPAVFARRFVAICAISTFTLLPGAASLAQEADADFAATISSLEVNSKLLNSKDILSDFIDGESETGVIVTLAATAAADDLAAVSSAGGPEGGTQSDDIATYRLSDLDVREQLRETVTDEVETVIQQLDPTQIEVTQQFSYQFGFAARVTLDGLVELAAHPSVIRIEKDAILEAHLQQGIPLMNGTTARSSYDGSGMSIAICDTGIDTSHPMLGGGGSPFNSKVIGGYDTGDNDPDPRPDSISGNAHGTACAGIAAGTLGTSGDYIGGVAPGAKLYAIKISTGNTGSATTSAMIAGWEWAITHQNDNPSYPIMVISTSFGGGQSFSTCDSNVPSMTTAAANAVSAGITLFVSSGNDGYCSSMGWPACISHVNSVGAVYDASFGTYGFCLDPSYTCASTVSDYRCPSPTQMAWDSSAADKVTVYSNSASFLTMFAPSHNAYTPDIVGVGGSSTDDYNSSFGGTSAACPYAAGAAAVLQSAAKAKTGSYLTPAQVQQYLVNYGDSVTDSKVAINKPRVNLGNAVDALPSSVTPSGQAEIVWRNASTGAVDVWQMTNGAISGATNTAPATGLGWSIVATNDFNKDGSIDVFWQYPATGATWIWLMSSGAIGTSAARPSVSDTNWKVVDTGDFNNDGTADLLWRHATTGENYVWLMHGGSLAAALPISTVSDLNWSIAGTGDFNADGTDDILWRNASTGQNDIWLMQGGYPAMYLNITPVTNLTWTIAGTGDFNADGSSDILWRNTSTGQNDLWLMQGGYPASYLSITTVSNLNWTVAGTGDLNNDNATDIVWRNTSTGQNDIWLMYDGAPAAFLSTSTVSDLNWEIMGISE</sequence>
<evidence type="ECO:0000259" key="7">
    <source>
        <dbReference type="Pfam" id="PF00082"/>
    </source>
</evidence>
<reference evidence="8 9" key="1">
    <citation type="submission" date="2012-11" db="EMBL/GenBank/DDBJ databases">
        <title>Genome assembly of Thiorhodococcus sp. AK35.</title>
        <authorList>
            <person name="Nupur N."/>
            <person name="Khatri I."/>
            <person name="Subramanian S."/>
            <person name="Pinnaka A."/>
        </authorList>
    </citation>
    <scope>NUCLEOTIDE SEQUENCE [LARGE SCALE GENOMIC DNA]</scope>
    <source>
        <strain evidence="8 9">AK35</strain>
    </source>
</reference>
<dbReference type="InterPro" id="IPR028994">
    <property type="entry name" value="Integrin_alpha_N"/>
</dbReference>
<dbReference type="InterPro" id="IPR022398">
    <property type="entry name" value="Peptidase_S8_His-AS"/>
</dbReference>
<dbReference type="PROSITE" id="PS00138">
    <property type="entry name" value="SUBTILASE_SER"/>
    <property type="match status" value="1"/>
</dbReference>
<dbReference type="InterPro" id="IPR013517">
    <property type="entry name" value="FG-GAP"/>
</dbReference>
<dbReference type="AlphaFoldDB" id="W9W036"/>
<keyword evidence="2 6" id="KW-0732">Signal</keyword>
<dbReference type="EMBL" id="AONC01000017">
    <property type="protein sequence ID" value="EXJ15990.1"/>
    <property type="molecule type" value="Genomic_DNA"/>
</dbReference>
<dbReference type="PRINTS" id="PR00723">
    <property type="entry name" value="SUBTILISIN"/>
</dbReference>
<dbReference type="InterPro" id="IPR015500">
    <property type="entry name" value="Peptidase_S8_subtilisin-rel"/>
</dbReference>
<dbReference type="STRING" id="1249627.D779_0738"/>
<evidence type="ECO:0000256" key="5">
    <source>
        <dbReference type="PROSITE-ProRule" id="PRU01240"/>
    </source>
</evidence>
<dbReference type="PANTHER" id="PTHR46580">
    <property type="entry name" value="SENSOR KINASE-RELATED"/>
    <property type="match status" value="1"/>
</dbReference>
<dbReference type="GO" id="GO:0006508">
    <property type="term" value="P:proteolysis"/>
    <property type="evidence" value="ECO:0007669"/>
    <property type="project" value="UniProtKB-KW"/>
</dbReference>
<dbReference type="PROSITE" id="PS00137">
    <property type="entry name" value="SUBTILASE_HIS"/>
    <property type="match status" value="1"/>
</dbReference>
<evidence type="ECO:0000256" key="3">
    <source>
        <dbReference type="ARBA" id="ARBA00022801"/>
    </source>
</evidence>
<proteinExistence type="inferred from homology"/>
<evidence type="ECO:0000313" key="8">
    <source>
        <dbReference type="EMBL" id="EXJ15990.1"/>
    </source>
</evidence>
<evidence type="ECO:0000313" key="9">
    <source>
        <dbReference type="Proteomes" id="UP000019460"/>
    </source>
</evidence>
<dbReference type="Pfam" id="PF00082">
    <property type="entry name" value="Peptidase_S8"/>
    <property type="match status" value="1"/>
</dbReference>
<evidence type="ECO:0000256" key="2">
    <source>
        <dbReference type="ARBA" id="ARBA00022729"/>
    </source>
</evidence>
<keyword evidence="1 5" id="KW-0645">Protease</keyword>
<organism evidence="8 9">
    <name type="scientific">Imhoffiella purpurea</name>
    <dbReference type="NCBI Taxonomy" id="1249627"/>
    <lineage>
        <taxon>Bacteria</taxon>
        <taxon>Pseudomonadati</taxon>
        <taxon>Pseudomonadota</taxon>
        <taxon>Gammaproteobacteria</taxon>
        <taxon>Chromatiales</taxon>
        <taxon>Chromatiaceae</taxon>
        <taxon>Imhoffiella</taxon>
    </lineage>
</organism>
<keyword evidence="4 5" id="KW-0720">Serine protease</keyword>
<keyword evidence="9" id="KW-1185">Reference proteome</keyword>
<protein>
    <recommendedName>
        <fullName evidence="7">Peptidase S8/S53 domain-containing protein</fullName>
    </recommendedName>
</protein>
<evidence type="ECO:0000256" key="4">
    <source>
        <dbReference type="ARBA" id="ARBA00022825"/>
    </source>
</evidence>